<organism evidence="3 4">
    <name type="scientific">Nocardioides cavernaquae</name>
    <dbReference type="NCBI Taxonomy" id="2321396"/>
    <lineage>
        <taxon>Bacteria</taxon>
        <taxon>Bacillati</taxon>
        <taxon>Actinomycetota</taxon>
        <taxon>Actinomycetes</taxon>
        <taxon>Propionibacteriales</taxon>
        <taxon>Nocardioidaceae</taxon>
        <taxon>Nocardioides</taxon>
    </lineage>
</organism>
<protein>
    <recommendedName>
        <fullName evidence="5">DUF1311 domain-containing protein</fullName>
    </recommendedName>
</protein>
<evidence type="ECO:0000256" key="1">
    <source>
        <dbReference type="SAM" id="MobiDB-lite"/>
    </source>
</evidence>
<feature type="chain" id="PRO_5038509452" description="DUF1311 domain-containing protein" evidence="2">
    <location>
        <begin position="27"/>
        <end position="183"/>
    </location>
</feature>
<evidence type="ECO:0008006" key="5">
    <source>
        <dbReference type="Google" id="ProtNLM"/>
    </source>
</evidence>
<keyword evidence="4" id="KW-1185">Reference proteome</keyword>
<feature type="region of interest" description="Disordered" evidence="1">
    <location>
        <begin position="152"/>
        <end position="183"/>
    </location>
</feature>
<sequence length="183" mass="19470">MIRLPRLTRPLGGLALAAALTLSATACGEEEPKQPAVTEADLATAAIASQLAVKLEIDQALCTAKALVKDLGVKQLHSSGVLNDEDIAQLDRRFDQETATALADATVACWDWRTHTTTLASLYPEAETDAWDAYVACTEKLDEKLRASIAEANARDGKTGAQRELAAAEQQCRKPLGKAVAAK</sequence>
<comment type="caution">
    <text evidence="3">The sequence shown here is derived from an EMBL/GenBank/DDBJ whole genome shotgun (WGS) entry which is preliminary data.</text>
</comment>
<dbReference type="OrthoDB" id="9863318at2"/>
<dbReference type="AlphaFoldDB" id="A0A3A5HCB4"/>
<dbReference type="EMBL" id="QYRP01000002">
    <property type="protein sequence ID" value="RJS45627.1"/>
    <property type="molecule type" value="Genomic_DNA"/>
</dbReference>
<proteinExistence type="predicted"/>
<evidence type="ECO:0000313" key="4">
    <source>
        <dbReference type="Proteomes" id="UP000276542"/>
    </source>
</evidence>
<accession>A0A3A5HCB4</accession>
<dbReference type="Proteomes" id="UP000276542">
    <property type="component" value="Unassembled WGS sequence"/>
</dbReference>
<evidence type="ECO:0000256" key="2">
    <source>
        <dbReference type="SAM" id="SignalP"/>
    </source>
</evidence>
<feature type="signal peptide" evidence="2">
    <location>
        <begin position="1"/>
        <end position="26"/>
    </location>
</feature>
<keyword evidence="2" id="KW-0732">Signal</keyword>
<gene>
    <name evidence="3" type="ORF">D4739_04940</name>
</gene>
<dbReference type="RefSeq" id="WP_120059527.1">
    <property type="nucleotide sequence ID" value="NZ_QYRP01000002.1"/>
</dbReference>
<dbReference type="PROSITE" id="PS51257">
    <property type="entry name" value="PROKAR_LIPOPROTEIN"/>
    <property type="match status" value="1"/>
</dbReference>
<evidence type="ECO:0000313" key="3">
    <source>
        <dbReference type="EMBL" id="RJS45627.1"/>
    </source>
</evidence>
<reference evidence="4" key="1">
    <citation type="submission" date="2018-09" db="EMBL/GenBank/DDBJ databases">
        <authorList>
            <person name="Zhu H."/>
        </authorList>
    </citation>
    <scope>NUCLEOTIDE SEQUENCE [LARGE SCALE GENOMIC DNA]</scope>
    <source>
        <strain evidence="4">K1W22B-1</strain>
    </source>
</reference>
<name>A0A3A5HCB4_9ACTN</name>